<reference evidence="1" key="1">
    <citation type="submission" date="2022-08" db="EMBL/GenBank/DDBJ databases">
        <authorList>
            <consortium name="DOE Joint Genome Institute"/>
            <person name="Min B."/>
            <person name="Riley R."/>
            <person name="Sierra-Patev S."/>
            <person name="Naranjo-Ortiz M."/>
            <person name="Looney B."/>
            <person name="Konkel Z."/>
            <person name="Slot J.C."/>
            <person name="Sakamoto Y."/>
            <person name="Steenwyk J.L."/>
            <person name="Rokas A."/>
            <person name="Carro J."/>
            <person name="Camarero S."/>
            <person name="Ferreira P."/>
            <person name="Molpeceres G."/>
            <person name="Ruiz-Duenas F.J."/>
            <person name="Serrano A."/>
            <person name="Henrissat B."/>
            <person name="Drula E."/>
            <person name="Hughes K.W."/>
            <person name="Mata J.L."/>
            <person name="Ishikawa N.K."/>
            <person name="Vargas-Isla R."/>
            <person name="Ushijima S."/>
            <person name="Smith C.A."/>
            <person name="Ahrendt S."/>
            <person name="Andreopoulos W."/>
            <person name="He G."/>
            <person name="Labutti K."/>
            <person name="Lipzen A."/>
            <person name="Ng V."/>
            <person name="Sandor L."/>
            <person name="Barry K."/>
            <person name="Martinez A.T."/>
            <person name="Xiao Y."/>
            <person name="Gibbons J.G."/>
            <person name="Terashima K."/>
            <person name="Hibbett D.S."/>
            <person name="Grigoriev I.V."/>
        </authorList>
    </citation>
    <scope>NUCLEOTIDE SEQUENCE</scope>
    <source>
        <strain evidence="1">Sp2 HRB7682 ss15</strain>
    </source>
</reference>
<evidence type="ECO:0000313" key="1">
    <source>
        <dbReference type="EMBL" id="KAJ4473448.1"/>
    </source>
</evidence>
<dbReference type="EMBL" id="JANVFS010000025">
    <property type="protein sequence ID" value="KAJ4473448.1"/>
    <property type="molecule type" value="Genomic_DNA"/>
</dbReference>
<organism evidence="1 2">
    <name type="scientific">Lentinula lateritia</name>
    <dbReference type="NCBI Taxonomy" id="40482"/>
    <lineage>
        <taxon>Eukaryota</taxon>
        <taxon>Fungi</taxon>
        <taxon>Dikarya</taxon>
        <taxon>Basidiomycota</taxon>
        <taxon>Agaricomycotina</taxon>
        <taxon>Agaricomycetes</taxon>
        <taxon>Agaricomycetidae</taxon>
        <taxon>Agaricales</taxon>
        <taxon>Marasmiineae</taxon>
        <taxon>Omphalotaceae</taxon>
        <taxon>Lentinula</taxon>
    </lineage>
</organism>
<accession>A0A9W9A3D8</accession>
<dbReference type="Proteomes" id="UP001150238">
    <property type="component" value="Unassembled WGS sequence"/>
</dbReference>
<gene>
    <name evidence="1" type="ORF">C8J55DRAFT_433710</name>
</gene>
<sequence>MEFEELQEGKEAAFIVELNTAELSADSSDFRGHFSIPLISASLGDSPGIDKINLAFIHTYAYFTYDAPTFESFTLCSAISAAERAHPPSPIHLNKSQTLLQQKLHSSPPKNCTQEIPNKNIFTFETFAATKKRYKPVEQRTQPVPATLPEKFRVVRHFPSDPLEHLPTLNPTPPPFVPTGRYTQERKEFIDSVHDHEFLWPQE</sequence>
<proteinExistence type="predicted"/>
<feature type="non-terminal residue" evidence="1">
    <location>
        <position position="203"/>
    </location>
</feature>
<comment type="caution">
    <text evidence="1">The sequence shown here is derived from an EMBL/GenBank/DDBJ whole genome shotgun (WGS) entry which is preliminary data.</text>
</comment>
<reference evidence="1" key="2">
    <citation type="journal article" date="2023" name="Proc. Natl. Acad. Sci. U.S.A.">
        <title>A global phylogenomic analysis of the shiitake genus Lentinula.</title>
        <authorList>
            <person name="Sierra-Patev S."/>
            <person name="Min B."/>
            <person name="Naranjo-Ortiz M."/>
            <person name="Looney B."/>
            <person name="Konkel Z."/>
            <person name="Slot J.C."/>
            <person name="Sakamoto Y."/>
            <person name="Steenwyk J.L."/>
            <person name="Rokas A."/>
            <person name="Carro J."/>
            <person name="Camarero S."/>
            <person name="Ferreira P."/>
            <person name="Molpeceres G."/>
            <person name="Ruiz-Duenas F.J."/>
            <person name="Serrano A."/>
            <person name="Henrissat B."/>
            <person name="Drula E."/>
            <person name="Hughes K.W."/>
            <person name="Mata J.L."/>
            <person name="Ishikawa N.K."/>
            <person name="Vargas-Isla R."/>
            <person name="Ushijima S."/>
            <person name="Smith C.A."/>
            <person name="Donoghue J."/>
            <person name="Ahrendt S."/>
            <person name="Andreopoulos W."/>
            <person name="He G."/>
            <person name="LaButti K."/>
            <person name="Lipzen A."/>
            <person name="Ng V."/>
            <person name="Riley R."/>
            <person name="Sandor L."/>
            <person name="Barry K."/>
            <person name="Martinez A.T."/>
            <person name="Xiao Y."/>
            <person name="Gibbons J.G."/>
            <person name="Terashima K."/>
            <person name="Grigoriev I.V."/>
            <person name="Hibbett D."/>
        </authorList>
    </citation>
    <scope>NUCLEOTIDE SEQUENCE</scope>
    <source>
        <strain evidence="1">Sp2 HRB7682 ss15</strain>
    </source>
</reference>
<evidence type="ECO:0000313" key="2">
    <source>
        <dbReference type="Proteomes" id="UP001150238"/>
    </source>
</evidence>
<name>A0A9W9A3D8_9AGAR</name>
<protein>
    <submittedName>
        <fullName evidence="1">Uncharacterized protein</fullName>
    </submittedName>
</protein>
<dbReference type="AlphaFoldDB" id="A0A9W9A3D8"/>